<comment type="caution">
    <text evidence="2">The sequence shown here is derived from an EMBL/GenBank/DDBJ whole genome shotgun (WGS) entry which is preliminary data.</text>
</comment>
<feature type="chain" id="PRO_5016678219" description="Secreted protein" evidence="1">
    <location>
        <begin position="22"/>
        <end position="154"/>
    </location>
</feature>
<dbReference type="Proteomes" id="UP000252707">
    <property type="component" value="Unassembled WGS sequence"/>
</dbReference>
<evidence type="ECO:0000313" key="3">
    <source>
        <dbReference type="Proteomes" id="UP000252707"/>
    </source>
</evidence>
<keyword evidence="1" id="KW-0732">Signal</keyword>
<proteinExistence type="predicted"/>
<dbReference type="RefSeq" id="WP_114279251.1">
    <property type="nucleotide sequence ID" value="NZ_QPJY01000003.1"/>
</dbReference>
<sequence>MRTPVALLPVLALGASAAALAAPVSLVAEGGAPLPACRNRLPDLALTLEAVAGGLRVEVVNRGTDPAPAVVMAVGCEGAAPVPIACAGCAPLERTLLNWPPGALAWTLPPLAAGAAAVFPLTAGGPAARCLGQVDLDYAVIELNEGNNRARLGE</sequence>
<reference evidence="2 3" key="1">
    <citation type="submission" date="2018-07" db="EMBL/GenBank/DDBJ databases">
        <title>Genomic Encyclopedia of Type Strains, Phase IV (KMG-IV): sequencing the most valuable type-strain genomes for metagenomic binning, comparative biology and taxonomic classification.</title>
        <authorList>
            <person name="Goeker M."/>
        </authorList>
    </citation>
    <scope>NUCLEOTIDE SEQUENCE [LARGE SCALE GENOMIC DNA]</scope>
    <source>
        <strain evidence="2 3">DSM 26407</strain>
    </source>
</reference>
<accession>A0A369CGT5</accession>
<dbReference type="AlphaFoldDB" id="A0A369CGT5"/>
<feature type="signal peptide" evidence="1">
    <location>
        <begin position="1"/>
        <end position="21"/>
    </location>
</feature>
<dbReference type="EMBL" id="QPJY01000003">
    <property type="protein sequence ID" value="RCX31054.1"/>
    <property type="molecule type" value="Genomic_DNA"/>
</dbReference>
<organism evidence="2 3">
    <name type="scientific">Thioalbus denitrificans</name>
    <dbReference type="NCBI Taxonomy" id="547122"/>
    <lineage>
        <taxon>Bacteria</taxon>
        <taxon>Pseudomonadati</taxon>
        <taxon>Pseudomonadota</taxon>
        <taxon>Gammaproteobacteria</taxon>
        <taxon>Chromatiales</taxon>
        <taxon>Ectothiorhodospiraceae</taxon>
        <taxon>Thioalbus</taxon>
    </lineage>
</organism>
<keyword evidence="3" id="KW-1185">Reference proteome</keyword>
<gene>
    <name evidence="2" type="ORF">DFQ59_10318</name>
</gene>
<evidence type="ECO:0008006" key="4">
    <source>
        <dbReference type="Google" id="ProtNLM"/>
    </source>
</evidence>
<evidence type="ECO:0000256" key="1">
    <source>
        <dbReference type="SAM" id="SignalP"/>
    </source>
</evidence>
<name>A0A369CGT5_9GAMM</name>
<protein>
    <recommendedName>
        <fullName evidence="4">Secreted protein</fullName>
    </recommendedName>
</protein>
<evidence type="ECO:0000313" key="2">
    <source>
        <dbReference type="EMBL" id="RCX31054.1"/>
    </source>
</evidence>